<evidence type="ECO:0000256" key="2">
    <source>
        <dbReference type="ARBA" id="ARBA00004154"/>
    </source>
</evidence>
<sequence length="298" mass="32822">MDATPVDGYRLYWKDQEASSWFRDRQGRSPTGRSFYNGKLVTKLRKAAASQAHITLMEATVLEILRDAKSSHVTGVSCSMGNSPAEAFFAPLTILADGPKSNFRSQLTSRTPTSESRSWGLILTDAKLPVPRYTHAVLGHGPPILIYHIGIQETRILIDIPQKLYDEIGGSSAAVRAYLQERVTAVVPDCIRPQLLAAIRSNRRRSMSNTWMPATENTVPGIILLGDASNMRHPVAGGGMTVALKDVVLLSNMLDPARSKPWGYQGDCDEDARVPLEEKEIQRTAEHTRPATLLFVCP</sequence>
<evidence type="ECO:0000256" key="10">
    <source>
        <dbReference type="RuleBase" id="RU367121"/>
    </source>
</evidence>
<dbReference type="GO" id="GO:0006696">
    <property type="term" value="P:ergosterol biosynthetic process"/>
    <property type="evidence" value="ECO:0007669"/>
    <property type="project" value="TreeGrafter"/>
</dbReference>
<proteinExistence type="inferred from homology"/>
<evidence type="ECO:0000256" key="4">
    <source>
        <dbReference type="ARBA" id="ARBA00012312"/>
    </source>
</evidence>
<keyword evidence="9" id="KW-0472">Membrane</keyword>
<evidence type="ECO:0000313" key="12">
    <source>
        <dbReference type="EMBL" id="KAK3387769.1"/>
    </source>
</evidence>
<dbReference type="SUPFAM" id="SSF51905">
    <property type="entry name" value="FAD/NAD(P)-binding domain"/>
    <property type="match status" value="1"/>
</dbReference>
<keyword evidence="6 10" id="KW-0274">FAD</keyword>
<dbReference type="GO" id="GO:0005789">
    <property type="term" value="C:endoplasmic reticulum membrane"/>
    <property type="evidence" value="ECO:0007669"/>
    <property type="project" value="UniProtKB-SubCell"/>
</dbReference>
<keyword evidence="7" id="KW-0492">Microsome</keyword>
<dbReference type="AlphaFoldDB" id="A0AAE0NU94"/>
<protein>
    <recommendedName>
        <fullName evidence="4 10">Squalene monooxygenase</fullName>
        <ecNumber evidence="4 10">1.14.14.17</ecNumber>
    </recommendedName>
</protein>
<evidence type="ECO:0000256" key="8">
    <source>
        <dbReference type="ARBA" id="ARBA00023002"/>
    </source>
</evidence>
<dbReference type="PANTHER" id="PTHR10835">
    <property type="entry name" value="SQUALENE MONOOXYGENASE"/>
    <property type="match status" value="1"/>
</dbReference>
<reference evidence="12" key="2">
    <citation type="submission" date="2023-06" db="EMBL/GenBank/DDBJ databases">
        <authorList>
            <consortium name="Lawrence Berkeley National Laboratory"/>
            <person name="Haridas S."/>
            <person name="Hensen N."/>
            <person name="Bonometti L."/>
            <person name="Westerberg I."/>
            <person name="Brannstrom I.O."/>
            <person name="Guillou S."/>
            <person name="Cros-Aarteil S."/>
            <person name="Calhoun S."/>
            <person name="Kuo A."/>
            <person name="Mondo S."/>
            <person name="Pangilinan J."/>
            <person name="Riley R."/>
            <person name="LaButti K."/>
            <person name="Andreopoulos B."/>
            <person name="Lipzen A."/>
            <person name="Chen C."/>
            <person name="Yanf M."/>
            <person name="Daum C."/>
            <person name="Ng V."/>
            <person name="Clum A."/>
            <person name="Steindorff A."/>
            <person name="Ohm R."/>
            <person name="Martin F."/>
            <person name="Silar P."/>
            <person name="Natvig D."/>
            <person name="Lalanne C."/>
            <person name="Gautier V."/>
            <person name="Ament-velasquez S.L."/>
            <person name="Kruys A."/>
            <person name="Hutchinson M.I."/>
            <person name="Powell A.J."/>
            <person name="Barry K."/>
            <person name="Miller A.N."/>
            <person name="Grigoriev I.V."/>
            <person name="Debuchy R."/>
            <person name="Gladieux P."/>
            <person name="Thoren M.H."/>
            <person name="Johannesson H."/>
        </authorList>
    </citation>
    <scope>NUCLEOTIDE SEQUENCE</scope>
    <source>
        <strain evidence="12">CBS 232.78</strain>
    </source>
</reference>
<evidence type="ECO:0000256" key="5">
    <source>
        <dbReference type="ARBA" id="ARBA00022630"/>
    </source>
</evidence>
<dbReference type="GO" id="GO:0050660">
    <property type="term" value="F:flavin adenine dinucleotide binding"/>
    <property type="evidence" value="ECO:0007669"/>
    <property type="project" value="UniProtKB-UniRule"/>
</dbReference>
<dbReference type="Proteomes" id="UP001285441">
    <property type="component" value="Unassembled WGS sequence"/>
</dbReference>
<dbReference type="EMBL" id="JAULSW010000003">
    <property type="protein sequence ID" value="KAK3387769.1"/>
    <property type="molecule type" value="Genomic_DNA"/>
</dbReference>
<evidence type="ECO:0000259" key="11">
    <source>
        <dbReference type="Pfam" id="PF08491"/>
    </source>
</evidence>
<keyword evidence="10" id="KW-0256">Endoplasmic reticulum</keyword>
<dbReference type="Gene3D" id="3.50.50.60">
    <property type="entry name" value="FAD/NAD(P)-binding domain"/>
    <property type="match status" value="1"/>
</dbReference>
<dbReference type="InterPro" id="IPR036188">
    <property type="entry name" value="FAD/NAD-bd_sf"/>
</dbReference>
<evidence type="ECO:0000256" key="1">
    <source>
        <dbReference type="ARBA" id="ARBA00001974"/>
    </source>
</evidence>
<comment type="subcellular location">
    <subcellularLocation>
        <location evidence="10">Endoplasmic reticulum membrane</location>
        <topology evidence="10">Multi-pass membrane protein</topology>
    </subcellularLocation>
    <subcellularLocation>
        <location evidence="2">Microsome membrane</location>
        <topology evidence="2">Multi-pass membrane protein</topology>
    </subcellularLocation>
</comment>
<keyword evidence="5 10" id="KW-0285">Flavoprotein</keyword>
<dbReference type="GO" id="GO:0004506">
    <property type="term" value="F:squalene monooxygenase activity"/>
    <property type="evidence" value="ECO:0007669"/>
    <property type="project" value="UniProtKB-UniRule"/>
</dbReference>
<comment type="cofactor">
    <cofactor evidence="1 10">
        <name>FAD</name>
        <dbReference type="ChEBI" id="CHEBI:57692"/>
    </cofactor>
</comment>
<evidence type="ECO:0000256" key="7">
    <source>
        <dbReference type="ARBA" id="ARBA00022848"/>
    </source>
</evidence>
<dbReference type="EC" id="1.14.14.17" evidence="4 10"/>
<feature type="domain" description="Squalene epoxidase" evidence="11">
    <location>
        <begin position="89"/>
        <end position="257"/>
    </location>
</feature>
<accession>A0AAE0NU94</accession>
<evidence type="ECO:0000256" key="3">
    <source>
        <dbReference type="ARBA" id="ARBA00008802"/>
    </source>
</evidence>
<keyword evidence="8 10" id="KW-0560">Oxidoreductase</keyword>
<name>A0AAE0NU94_9PEZI</name>
<comment type="function">
    <text evidence="10">Catalyzes the stereospecific oxidation of squalene to (S)-2,3-epoxysqualene, and is considered to be a rate-limiting enzyme in steroid biosynthesis.</text>
</comment>
<dbReference type="InterPro" id="IPR013698">
    <property type="entry name" value="Squalene_epoxidase"/>
</dbReference>
<comment type="caution">
    <text evidence="12">The sequence shown here is derived from an EMBL/GenBank/DDBJ whole genome shotgun (WGS) entry which is preliminary data.</text>
</comment>
<keyword evidence="13" id="KW-1185">Reference proteome</keyword>
<dbReference type="PANTHER" id="PTHR10835:SF0">
    <property type="entry name" value="SQUALENE MONOOXYGENASE"/>
    <property type="match status" value="1"/>
</dbReference>
<dbReference type="Pfam" id="PF08491">
    <property type="entry name" value="SE"/>
    <property type="match status" value="1"/>
</dbReference>
<reference evidence="12" key="1">
    <citation type="journal article" date="2023" name="Mol. Phylogenet. Evol.">
        <title>Genome-scale phylogeny and comparative genomics of the fungal order Sordariales.</title>
        <authorList>
            <person name="Hensen N."/>
            <person name="Bonometti L."/>
            <person name="Westerberg I."/>
            <person name="Brannstrom I.O."/>
            <person name="Guillou S."/>
            <person name="Cros-Aarteil S."/>
            <person name="Calhoun S."/>
            <person name="Haridas S."/>
            <person name="Kuo A."/>
            <person name="Mondo S."/>
            <person name="Pangilinan J."/>
            <person name="Riley R."/>
            <person name="LaButti K."/>
            <person name="Andreopoulos B."/>
            <person name="Lipzen A."/>
            <person name="Chen C."/>
            <person name="Yan M."/>
            <person name="Daum C."/>
            <person name="Ng V."/>
            <person name="Clum A."/>
            <person name="Steindorff A."/>
            <person name="Ohm R.A."/>
            <person name="Martin F."/>
            <person name="Silar P."/>
            <person name="Natvig D.O."/>
            <person name="Lalanne C."/>
            <person name="Gautier V."/>
            <person name="Ament-Velasquez S.L."/>
            <person name="Kruys A."/>
            <person name="Hutchinson M.I."/>
            <person name="Powell A.J."/>
            <person name="Barry K."/>
            <person name="Miller A.N."/>
            <person name="Grigoriev I.V."/>
            <person name="Debuchy R."/>
            <person name="Gladieux P."/>
            <person name="Hiltunen Thoren M."/>
            <person name="Johannesson H."/>
        </authorList>
    </citation>
    <scope>NUCLEOTIDE SEQUENCE</scope>
    <source>
        <strain evidence="12">CBS 232.78</strain>
    </source>
</reference>
<organism evidence="12 13">
    <name type="scientific">Podospora didyma</name>
    <dbReference type="NCBI Taxonomy" id="330526"/>
    <lineage>
        <taxon>Eukaryota</taxon>
        <taxon>Fungi</taxon>
        <taxon>Dikarya</taxon>
        <taxon>Ascomycota</taxon>
        <taxon>Pezizomycotina</taxon>
        <taxon>Sordariomycetes</taxon>
        <taxon>Sordariomycetidae</taxon>
        <taxon>Sordariales</taxon>
        <taxon>Podosporaceae</taxon>
        <taxon>Podospora</taxon>
    </lineage>
</organism>
<comment type="similarity">
    <text evidence="3 10">Belongs to the squalene monooxygenase family.</text>
</comment>
<gene>
    <name evidence="12" type="ORF">B0H63DRAFT_164897</name>
</gene>
<evidence type="ECO:0000256" key="9">
    <source>
        <dbReference type="ARBA" id="ARBA00023136"/>
    </source>
</evidence>
<evidence type="ECO:0000256" key="6">
    <source>
        <dbReference type="ARBA" id="ARBA00022827"/>
    </source>
</evidence>
<evidence type="ECO:0000313" key="13">
    <source>
        <dbReference type="Proteomes" id="UP001285441"/>
    </source>
</evidence>
<comment type="catalytic activity">
    <reaction evidence="10">
        <text>squalene + reduced [NADPH--hemoprotein reductase] + O2 = (S)-2,3-epoxysqualene + oxidized [NADPH--hemoprotein reductase] + H2O + H(+)</text>
        <dbReference type="Rhea" id="RHEA:25282"/>
        <dbReference type="Rhea" id="RHEA-COMP:11964"/>
        <dbReference type="Rhea" id="RHEA-COMP:11965"/>
        <dbReference type="ChEBI" id="CHEBI:15377"/>
        <dbReference type="ChEBI" id="CHEBI:15378"/>
        <dbReference type="ChEBI" id="CHEBI:15379"/>
        <dbReference type="ChEBI" id="CHEBI:15440"/>
        <dbReference type="ChEBI" id="CHEBI:15441"/>
        <dbReference type="ChEBI" id="CHEBI:57618"/>
        <dbReference type="ChEBI" id="CHEBI:58210"/>
        <dbReference type="EC" id="1.14.14.17"/>
    </reaction>
</comment>
<dbReference type="InterPro" id="IPR040125">
    <property type="entry name" value="Squalene_monox"/>
</dbReference>